<comment type="caution">
    <text evidence="1">The sequence shown here is derived from an EMBL/GenBank/DDBJ whole genome shotgun (WGS) entry which is preliminary data.</text>
</comment>
<reference evidence="1 2" key="1">
    <citation type="journal article" date="2023" name="ACS Omega">
        <title>Identification of the Neoaspergillic Acid Biosynthesis Gene Cluster by Establishing an In Vitro CRISPR-Ribonucleoprotein Genetic System in Aspergillus melleus.</title>
        <authorList>
            <person name="Yuan B."/>
            <person name="Grau M.F."/>
            <person name="Murata R.M."/>
            <person name="Torok T."/>
            <person name="Venkateswaran K."/>
            <person name="Stajich J.E."/>
            <person name="Wang C.C.C."/>
        </authorList>
    </citation>
    <scope>NUCLEOTIDE SEQUENCE [LARGE SCALE GENOMIC DNA]</scope>
    <source>
        <strain evidence="1 2">IMV 1140</strain>
    </source>
</reference>
<sequence>MTSQIIAYDVKPTALIPNSPKPLLLYKNCFLREDGTVDATLAYDTFKKNGWDAQWVTTYGHYQRSHYHPATHEVMVVLSGPGKIRWGTADLDDNPHNHTYGVGSEEGALYVDVSPGDLFVIPAGVTHKSFDVKATSPEPTCLTGGGAHRIEAHDPRTFVGELKVSGFTMMGAYPRGMSWGWAEGGAHVGRYESVWNVRNASLDPVLGERGGINDYWSRRIVSL</sequence>
<proteinExistence type="predicted"/>
<evidence type="ECO:0000313" key="2">
    <source>
        <dbReference type="Proteomes" id="UP001177260"/>
    </source>
</evidence>
<organism evidence="1 2">
    <name type="scientific">Aspergillus melleus</name>
    <dbReference type="NCBI Taxonomy" id="138277"/>
    <lineage>
        <taxon>Eukaryota</taxon>
        <taxon>Fungi</taxon>
        <taxon>Dikarya</taxon>
        <taxon>Ascomycota</taxon>
        <taxon>Pezizomycotina</taxon>
        <taxon>Eurotiomycetes</taxon>
        <taxon>Eurotiomycetidae</taxon>
        <taxon>Eurotiales</taxon>
        <taxon>Aspergillaceae</taxon>
        <taxon>Aspergillus</taxon>
        <taxon>Aspergillus subgen. Circumdati</taxon>
    </lineage>
</organism>
<gene>
    <name evidence="1" type="ORF">N8T08_000393</name>
</gene>
<dbReference type="EMBL" id="JAOPJF010000010">
    <property type="protein sequence ID" value="KAK1147878.1"/>
    <property type="molecule type" value="Genomic_DNA"/>
</dbReference>
<accession>A0ACC3BB31</accession>
<dbReference type="Proteomes" id="UP001177260">
    <property type="component" value="Unassembled WGS sequence"/>
</dbReference>
<keyword evidence="2" id="KW-1185">Reference proteome</keyword>
<protein>
    <submittedName>
        <fullName evidence="1">Uncharacterized protein</fullName>
    </submittedName>
</protein>
<evidence type="ECO:0000313" key="1">
    <source>
        <dbReference type="EMBL" id="KAK1147878.1"/>
    </source>
</evidence>
<name>A0ACC3BB31_9EURO</name>